<organism evidence="1 2">
    <name type="scientific">Actinacidiphila rubida</name>
    <dbReference type="NCBI Taxonomy" id="310780"/>
    <lineage>
        <taxon>Bacteria</taxon>
        <taxon>Bacillati</taxon>
        <taxon>Actinomycetota</taxon>
        <taxon>Actinomycetes</taxon>
        <taxon>Kitasatosporales</taxon>
        <taxon>Streptomycetaceae</taxon>
        <taxon>Actinacidiphila</taxon>
    </lineage>
</organism>
<gene>
    <name evidence="1" type="ORF">SAMN05216267_101457</name>
</gene>
<reference evidence="1 2" key="1">
    <citation type="submission" date="2016-10" db="EMBL/GenBank/DDBJ databases">
        <authorList>
            <person name="de Groot N.N."/>
        </authorList>
    </citation>
    <scope>NUCLEOTIDE SEQUENCE [LARGE SCALE GENOMIC DNA]</scope>
    <source>
        <strain evidence="1 2">CGMCC 4.2026</strain>
    </source>
</reference>
<dbReference type="EMBL" id="FODD01000014">
    <property type="protein sequence ID" value="SEN96794.1"/>
    <property type="molecule type" value="Genomic_DNA"/>
</dbReference>
<evidence type="ECO:0000313" key="1">
    <source>
        <dbReference type="EMBL" id="SEN96794.1"/>
    </source>
</evidence>
<accession>A0A1H8KV89</accession>
<dbReference type="STRING" id="310780.SAMN05216267_101457"/>
<dbReference type="AlphaFoldDB" id="A0A1H8KV89"/>
<keyword evidence="2" id="KW-1185">Reference proteome</keyword>
<sequence length="80" mass="8346">MATGGPAPDASATGRHTVLLDWAFVGEGGVGEDIANLIPDCVSDGRMPAALLPEISESVVTGYLRGLRRDGHRVDEQTLS</sequence>
<evidence type="ECO:0000313" key="2">
    <source>
        <dbReference type="Proteomes" id="UP000181951"/>
    </source>
</evidence>
<dbReference type="OrthoDB" id="3816435at2"/>
<name>A0A1H8KV89_9ACTN</name>
<proteinExistence type="predicted"/>
<dbReference type="Proteomes" id="UP000181951">
    <property type="component" value="Unassembled WGS sequence"/>
</dbReference>
<dbReference type="RefSeq" id="WP_069465149.1">
    <property type="nucleotide sequence ID" value="NZ_FODD01000014.1"/>
</dbReference>
<protein>
    <submittedName>
        <fullName evidence="1">Uncharacterized protein</fullName>
    </submittedName>
</protein>